<feature type="transmembrane region" description="Helical" evidence="7">
    <location>
        <begin position="958"/>
        <end position="982"/>
    </location>
</feature>
<dbReference type="Pfam" id="PF00854">
    <property type="entry name" value="PTR2"/>
    <property type="match status" value="1"/>
</dbReference>
<dbReference type="Proteomes" id="UP000827721">
    <property type="component" value="Unassembled WGS sequence"/>
</dbReference>
<feature type="transmembrane region" description="Helical" evidence="7">
    <location>
        <begin position="495"/>
        <end position="516"/>
    </location>
</feature>
<keyword evidence="11" id="KW-1185">Reference proteome</keyword>
<dbReference type="Pfam" id="PF25279">
    <property type="entry name" value="Beta_prop_At2g24240"/>
    <property type="match status" value="1"/>
</dbReference>
<evidence type="ECO:0000259" key="9">
    <source>
        <dbReference type="Pfam" id="PF25279"/>
    </source>
</evidence>
<feature type="transmembrane region" description="Helical" evidence="7">
    <location>
        <begin position="870"/>
        <end position="890"/>
    </location>
</feature>
<evidence type="ECO:0000256" key="7">
    <source>
        <dbReference type="SAM" id="Phobius"/>
    </source>
</evidence>
<comment type="subcellular location">
    <subcellularLocation>
        <location evidence="1">Membrane</location>
        <topology evidence="1">Multi-pass membrane protein</topology>
    </subcellularLocation>
</comment>
<feature type="transmembrane region" description="Helical" evidence="7">
    <location>
        <begin position="464"/>
        <end position="483"/>
    </location>
</feature>
<evidence type="ECO:0000256" key="5">
    <source>
        <dbReference type="ARBA" id="ARBA00022989"/>
    </source>
</evidence>
<dbReference type="InterPro" id="IPR000109">
    <property type="entry name" value="POT_fam"/>
</dbReference>
<evidence type="ECO:0000256" key="1">
    <source>
        <dbReference type="ARBA" id="ARBA00004141"/>
    </source>
</evidence>
<dbReference type="PANTHER" id="PTHR11654">
    <property type="entry name" value="OLIGOPEPTIDE TRANSPORTER-RELATED"/>
    <property type="match status" value="1"/>
</dbReference>
<feature type="transmembrane region" description="Helical" evidence="7">
    <location>
        <begin position="522"/>
        <end position="548"/>
    </location>
</feature>
<feature type="transmembrane region" description="Helical" evidence="7">
    <location>
        <begin position="751"/>
        <end position="776"/>
    </location>
</feature>
<dbReference type="Pfam" id="PF02214">
    <property type="entry name" value="BTB_2"/>
    <property type="match status" value="1"/>
</dbReference>
<keyword evidence="6 7" id="KW-0472">Membrane</keyword>
<comment type="caution">
    <text evidence="10">The sequence shown here is derived from an EMBL/GenBank/DDBJ whole genome shotgun (WGS) entry which is preliminary data.</text>
</comment>
<feature type="transmembrane region" description="Helical" evidence="7">
    <location>
        <begin position="641"/>
        <end position="665"/>
    </location>
</feature>
<gene>
    <name evidence="10" type="ORF">JRO89_XS12G0060400</name>
</gene>
<dbReference type="InterPro" id="IPR036259">
    <property type="entry name" value="MFS_trans_sf"/>
</dbReference>
<evidence type="ECO:0000259" key="8">
    <source>
        <dbReference type="Pfam" id="PF02214"/>
    </source>
</evidence>
<dbReference type="InterPro" id="IPR036322">
    <property type="entry name" value="WD40_repeat_dom_sf"/>
</dbReference>
<comment type="similarity">
    <text evidence="3">Belongs to the major facilitator superfamily. Proton-dependent oligopeptide transporter (POT/PTR) (TC 2.A.17) family.</text>
</comment>
<dbReference type="InterPro" id="IPR003131">
    <property type="entry name" value="T1-type_BTB"/>
</dbReference>
<evidence type="ECO:0000313" key="11">
    <source>
        <dbReference type="Proteomes" id="UP000827721"/>
    </source>
</evidence>
<comment type="pathway">
    <text evidence="2">Protein modification; protein ubiquitination.</text>
</comment>
<feature type="transmembrane region" description="Helical" evidence="7">
    <location>
        <begin position="569"/>
        <end position="590"/>
    </location>
</feature>
<feature type="transmembrane region" description="Helical" evidence="7">
    <location>
        <begin position="826"/>
        <end position="849"/>
    </location>
</feature>
<dbReference type="InterPro" id="IPR011333">
    <property type="entry name" value="SKP1/BTB/POZ_sf"/>
</dbReference>
<evidence type="ECO:0000256" key="2">
    <source>
        <dbReference type="ARBA" id="ARBA00004906"/>
    </source>
</evidence>
<dbReference type="InterPro" id="IPR057441">
    <property type="entry name" value="Beta_prop_At2g24240"/>
</dbReference>
<dbReference type="Gene3D" id="3.30.710.10">
    <property type="entry name" value="Potassium Channel Kv1.1, Chain A"/>
    <property type="match status" value="1"/>
</dbReference>
<keyword evidence="5 7" id="KW-1133">Transmembrane helix</keyword>
<feature type="transmembrane region" description="Helical" evidence="7">
    <location>
        <begin position="610"/>
        <end position="634"/>
    </location>
</feature>
<dbReference type="SUPFAM" id="SSF103473">
    <property type="entry name" value="MFS general substrate transporter"/>
    <property type="match status" value="1"/>
</dbReference>
<name>A0ABQ8HBG3_9ROSI</name>
<accession>A0ABQ8HBG3</accession>
<evidence type="ECO:0000256" key="6">
    <source>
        <dbReference type="ARBA" id="ARBA00023136"/>
    </source>
</evidence>
<evidence type="ECO:0000256" key="3">
    <source>
        <dbReference type="ARBA" id="ARBA00005982"/>
    </source>
</evidence>
<evidence type="ECO:0000313" key="10">
    <source>
        <dbReference type="EMBL" id="KAH7553814.1"/>
    </source>
</evidence>
<feature type="transmembrane region" description="Helical" evidence="7">
    <location>
        <begin position="910"/>
        <end position="937"/>
    </location>
</feature>
<keyword evidence="4 7" id="KW-0812">Transmembrane</keyword>
<protein>
    <submittedName>
        <fullName evidence="10">Uncharacterized protein</fullName>
    </submittedName>
</protein>
<sequence length="1011" mass="112086">MEIVNSYNALDPHNSNRIRLNVGGKLFETTVSTIRSGGPDSLLYALSNRPTHNSDPIFIDRDPDVFSVLLSLLRSNRLPSTARRFSKQELADEALYYGIDSQLRSAMSPPPLQGIDASVVSTVRPAADALPSAFTAAADDGSIWIAHGGQISVYDWNLSHSSTVRTHLDDITSIRRVWPEVAAVGSETSAGLHFYDLSSSRHVASAHWRDPTDPRIYKARVIAIADSPDTIFASFICPHKENSIILVDKSTLQISSELGRQSGGSTKNMVAEKLTWIPTTGIVVGSAVMCGAFGSSGYIRMWDPRSGDVVWETNEPGSGRSSRFGDSFADVDVDVDRLTMFKVCSKSGDLAMADIRNLGEDPWVYMKDKNPGMGHASGDGGNDSLIQCYKNQVFVGRGGGLEVWSKIVDNDDSRESQISELLYRRNFVDKMEDCERGLIRKIEGGGDRLFVSRQDVEGIEVWEILIWADILAVYAMWMMMTYLTNVWKLGFTHAAAIVNFFWGIVLMMPLALQFLVDTIIGNYWMLLLSSFAYSAGLGFLTMSTPPVLSGAMGTCSEYKPECIGEGQEILFYTALALIAFGLSGHLTSLGSFMGEQMTESGTEDISGRSFWVFFLSLFGVILVPIIAAIALPYIKPWTLRFGIPAICTVVATLIFLAGSCSYNYLKPQGSSLTTVFRVFVASTSKLFYRRPRDPSELYERQDYDLYSQSHTRGLRCLDKAAILLPDQSLEQQEANRWRLCRVTEVEATKSLLRMIPICMTFIVMGVVSSIGLSYFIEQADHLNPKVGRVTVPLPILLWLYDSAKSQFTAVYVKFTNLLNELGYRKYAPVTGIAIAMILAILCCITAAKVEARRLGIVRIHNLVDKPEDKIPMSMFWLLPQFLLLGSFDGVSQTSVASFLMDQFPPLMYRYVVHIAIGIFGVGTMGGVLSVYVVGMVSERGGRPSWFQHTLNKSRLDNYYWTLAALTAANLVVFVLVAIWYAYRDGELEDLEAPEFEETGEPFDDNSKCCCC</sequence>
<dbReference type="Gene3D" id="1.20.1250.20">
    <property type="entry name" value="MFS general substrate transporter like domains"/>
    <property type="match status" value="1"/>
</dbReference>
<organism evidence="10 11">
    <name type="scientific">Xanthoceras sorbifolium</name>
    <dbReference type="NCBI Taxonomy" id="99658"/>
    <lineage>
        <taxon>Eukaryota</taxon>
        <taxon>Viridiplantae</taxon>
        <taxon>Streptophyta</taxon>
        <taxon>Embryophyta</taxon>
        <taxon>Tracheophyta</taxon>
        <taxon>Spermatophyta</taxon>
        <taxon>Magnoliopsida</taxon>
        <taxon>eudicotyledons</taxon>
        <taxon>Gunneridae</taxon>
        <taxon>Pentapetalae</taxon>
        <taxon>rosids</taxon>
        <taxon>malvids</taxon>
        <taxon>Sapindales</taxon>
        <taxon>Sapindaceae</taxon>
        <taxon>Xanthoceroideae</taxon>
        <taxon>Xanthoceras</taxon>
    </lineage>
</organism>
<feature type="domain" description="Potassium channel tetramerisation-type BTB" evidence="8">
    <location>
        <begin position="18"/>
        <end position="102"/>
    </location>
</feature>
<feature type="domain" description="At2g24240-like C-terminal beta-propeller" evidence="9">
    <location>
        <begin position="136"/>
        <end position="463"/>
    </location>
</feature>
<proteinExistence type="inferred from homology"/>
<evidence type="ECO:0000256" key="4">
    <source>
        <dbReference type="ARBA" id="ARBA00022692"/>
    </source>
</evidence>
<dbReference type="SUPFAM" id="SSF54695">
    <property type="entry name" value="POZ domain"/>
    <property type="match status" value="1"/>
</dbReference>
<reference evidence="10 11" key="1">
    <citation type="submission" date="2021-02" db="EMBL/GenBank/DDBJ databases">
        <title>Plant Genome Project.</title>
        <authorList>
            <person name="Zhang R.-G."/>
        </authorList>
    </citation>
    <scope>NUCLEOTIDE SEQUENCE [LARGE SCALE GENOMIC DNA]</scope>
    <source>
        <tissue evidence="10">Leaves</tissue>
    </source>
</reference>
<dbReference type="EMBL" id="JAFEMO010000012">
    <property type="protein sequence ID" value="KAH7553814.1"/>
    <property type="molecule type" value="Genomic_DNA"/>
</dbReference>
<dbReference type="SUPFAM" id="SSF50978">
    <property type="entry name" value="WD40 repeat-like"/>
    <property type="match status" value="1"/>
</dbReference>